<dbReference type="AlphaFoldDB" id="A0A2N7X7G6"/>
<feature type="transmembrane region" description="Helical" evidence="1">
    <location>
        <begin position="54"/>
        <end position="72"/>
    </location>
</feature>
<evidence type="ECO:0000313" key="3">
    <source>
        <dbReference type="Proteomes" id="UP000235777"/>
    </source>
</evidence>
<keyword evidence="1" id="KW-0472">Membrane</keyword>
<dbReference type="OrthoDB" id="9107864at2"/>
<gene>
    <name evidence="2" type="ORF">C0Z20_06175</name>
</gene>
<accession>A0A2N7X7G6</accession>
<keyword evidence="1" id="KW-1133">Transmembrane helix</keyword>
<feature type="transmembrane region" description="Helical" evidence="1">
    <location>
        <begin position="7"/>
        <end position="26"/>
    </location>
</feature>
<proteinExistence type="predicted"/>
<name>A0A2N7X7G6_9BURK</name>
<sequence length="74" mass="8154">MSTPMFVVLFVLFVCAAFVIIINLTGDPGIDYWDLDGENEPPASKLDALRTKPVFYGAGAVLIGTFITYLLVRR</sequence>
<evidence type="ECO:0000256" key="1">
    <source>
        <dbReference type="SAM" id="Phobius"/>
    </source>
</evidence>
<comment type="caution">
    <text evidence="2">The sequence shown here is derived from an EMBL/GenBank/DDBJ whole genome shotgun (WGS) entry which is preliminary data.</text>
</comment>
<organism evidence="2 3">
    <name type="scientific">Trinickia symbiotica</name>
    <dbReference type="NCBI Taxonomy" id="863227"/>
    <lineage>
        <taxon>Bacteria</taxon>
        <taxon>Pseudomonadati</taxon>
        <taxon>Pseudomonadota</taxon>
        <taxon>Betaproteobacteria</taxon>
        <taxon>Burkholderiales</taxon>
        <taxon>Burkholderiaceae</taxon>
        <taxon>Trinickia</taxon>
    </lineage>
</organism>
<dbReference type="STRING" id="863227.GCA_000373005_02839"/>
<dbReference type="RefSeq" id="WP_102606774.1">
    <property type="nucleotide sequence ID" value="NZ_KB890176.1"/>
</dbReference>
<reference evidence="2 3" key="1">
    <citation type="submission" date="2018-01" db="EMBL/GenBank/DDBJ databases">
        <title>Whole genome analyses suggest that Burkholderia sensu lato contains two further novel genera in the rhizoxinica-symbiotica group Mycetohabitans gen. nov., and Trinickia gen. nov.: implications for the evolution of diazotrophy and nodulation in the Burkholderiaceae.</title>
        <authorList>
            <person name="Estrada-de los Santos P."/>
            <person name="Palmer M."/>
            <person name="Chavez-Ramirez B."/>
            <person name="Beukes C."/>
            <person name="Steenkamp E.T."/>
            <person name="Hirsch A.M."/>
            <person name="Manyaka P."/>
            <person name="Maluk M."/>
            <person name="Lafos M."/>
            <person name="Crook M."/>
            <person name="Gross E."/>
            <person name="Simon M.F."/>
            <person name="Bueno dos Reis Junior F."/>
            <person name="Poole P.S."/>
            <person name="Venter S.N."/>
            <person name="James E.K."/>
        </authorList>
    </citation>
    <scope>NUCLEOTIDE SEQUENCE [LARGE SCALE GENOMIC DNA]</scope>
    <source>
        <strain evidence="2 3">JPY 581</strain>
    </source>
</reference>
<protein>
    <submittedName>
        <fullName evidence="2">Uncharacterized protein</fullName>
    </submittedName>
</protein>
<dbReference type="EMBL" id="PNYC01000003">
    <property type="protein sequence ID" value="PMS37550.1"/>
    <property type="molecule type" value="Genomic_DNA"/>
</dbReference>
<dbReference type="Proteomes" id="UP000235777">
    <property type="component" value="Unassembled WGS sequence"/>
</dbReference>
<evidence type="ECO:0000313" key="2">
    <source>
        <dbReference type="EMBL" id="PMS37550.1"/>
    </source>
</evidence>
<keyword evidence="3" id="KW-1185">Reference proteome</keyword>
<keyword evidence="1" id="KW-0812">Transmembrane</keyword>